<dbReference type="GO" id="GO:0004585">
    <property type="term" value="F:ornithine carbamoyltransferase activity"/>
    <property type="evidence" value="ECO:0007669"/>
    <property type="project" value="UniProtKB-EC"/>
</dbReference>
<dbReference type="PROSITE" id="PS00097">
    <property type="entry name" value="CARBAMOYLTRANSFERASE"/>
    <property type="match status" value="1"/>
</dbReference>
<dbReference type="Pfam" id="PF00185">
    <property type="entry name" value="OTCace"/>
    <property type="match status" value="1"/>
</dbReference>
<dbReference type="EC" id="2.1.3.3" evidence="2"/>
<evidence type="ECO:0000256" key="3">
    <source>
        <dbReference type="ARBA" id="ARBA00022679"/>
    </source>
</evidence>
<comment type="similarity">
    <text evidence="1">Belongs to the aspartate/ornithine carbamoyltransferase superfamily. OTCase family.</text>
</comment>
<feature type="domain" description="Aspartate/ornithine carbamoyltransferase Asp/Orn-binding" evidence="6">
    <location>
        <begin position="203"/>
        <end position="357"/>
    </location>
</feature>
<organism evidence="8 9">
    <name type="scientific">Psilocybe cyanescens</name>
    <dbReference type="NCBI Taxonomy" id="93625"/>
    <lineage>
        <taxon>Eukaryota</taxon>
        <taxon>Fungi</taxon>
        <taxon>Dikarya</taxon>
        <taxon>Basidiomycota</taxon>
        <taxon>Agaricomycotina</taxon>
        <taxon>Agaricomycetes</taxon>
        <taxon>Agaricomycetidae</taxon>
        <taxon>Agaricales</taxon>
        <taxon>Agaricineae</taxon>
        <taxon>Strophariaceae</taxon>
        <taxon>Psilocybe</taxon>
    </lineage>
</organism>
<dbReference type="Gene3D" id="3.40.50.1370">
    <property type="entry name" value="Aspartate/ornithine carbamoyltransferase"/>
    <property type="match status" value="2"/>
</dbReference>
<dbReference type="InParanoid" id="A0A409XAC3"/>
<dbReference type="PRINTS" id="PR00102">
    <property type="entry name" value="OTCASE"/>
</dbReference>
<dbReference type="AlphaFoldDB" id="A0A409XAC3"/>
<dbReference type="Proteomes" id="UP000283269">
    <property type="component" value="Unassembled WGS sequence"/>
</dbReference>
<feature type="region of interest" description="Disordered" evidence="5">
    <location>
        <begin position="175"/>
        <end position="195"/>
    </location>
</feature>
<evidence type="ECO:0000256" key="1">
    <source>
        <dbReference type="ARBA" id="ARBA00007805"/>
    </source>
</evidence>
<dbReference type="InterPro" id="IPR006130">
    <property type="entry name" value="Asp/Orn_carbamoylTrfase"/>
</dbReference>
<dbReference type="InterPro" id="IPR006131">
    <property type="entry name" value="Asp_carbamoyltransf_Asp/Orn-bd"/>
</dbReference>
<dbReference type="GO" id="GO:0005739">
    <property type="term" value="C:mitochondrion"/>
    <property type="evidence" value="ECO:0007669"/>
    <property type="project" value="TreeGrafter"/>
</dbReference>
<dbReference type="Pfam" id="PF02729">
    <property type="entry name" value="OTCace_N"/>
    <property type="match status" value="1"/>
</dbReference>
<keyword evidence="9" id="KW-1185">Reference proteome</keyword>
<keyword evidence="3 4" id="KW-0808">Transferase</keyword>
<accession>A0A409XAC3</accession>
<dbReference type="OrthoDB" id="10252326at2759"/>
<dbReference type="GO" id="GO:0016597">
    <property type="term" value="F:amino acid binding"/>
    <property type="evidence" value="ECO:0007669"/>
    <property type="project" value="InterPro"/>
</dbReference>
<evidence type="ECO:0000256" key="2">
    <source>
        <dbReference type="ARBA" id="ARBA00013007"/>
    </source>
</evidence>
<evidence type="ECO:0000256" key="4">
    <source>
        <dbReference type="RuleBase" id="RU003634"/>
    </source>
</evidence>
<feature type="region of interest" description="Disordered" evidence="5">
    <location>
        <begin position="34"/>
        <end position="58"/>
    </location>
</feature>
<feature type="compositionally biased region" description="Polar residues" evidence="5">
    <location>
        <begin position="44"/>
        <end position="53"/>
    </location>
</feature>
<dbReference type="PANTHER" id="PTHR45753:SF3">
    <property type="entry name" value="ORNITHINE TRANSCARBAMYLASE, MITOCHONDRIAL"/>
    <property type="match status" value="1"/>
</dbReference>
<proteinExistence type="inferred from homology"/>
<dbReference type="FunCoup" id="A0A409XAC3">
    <property type="interactions" value="269"/>
</dbReference>
<dbReference type="GO" id="GO:0042450">
    <property type="term" value="P:L-arginine biosynthetic process via ornithine"/>
    <property type="evidence" value="ECO:0007669"/>
    <property type="project" value="TreeGrafter"/>
</dbReference>
<dbReference type="PANTHER" id="PTHR45753">
    <property type="entry name" value="ORNITHINE CARBAMOYLTRANSFERASE, MITOCHONDRIAL"/>
    <property type="match status" value="1"/>
</dbReference>
<evidence type="ECO:0000259" key="6">
    <source>
        <dbReference type="Pfam" id="PF00185"/>
    </source>
</evidence>
<dbReference type="InterPro" id="IPR006132">
    <property type="entry name" value="Asp/Orn_carbamoyltranf_P-bd"/>
</dbReference>
<dbReference type="InterPro" id="IPR036901">
    <property type="entry name" value="Asp/Orn_carbamoylTrfase_sf"/>
</dbReference>
<feature type="domain" description="Aspartate/ornithine carbamoyltransferase carbamoyl-P binding" evidence="7">
    <location>
        <begin position="8"/>
        <end position="169"/>
    </location>
</feature>
<comment type="caution">
    <text evidence="8">The sequence shown here is derived from an EMBL/GenBank/DDBJ whole genome shotgun (WGS) entry which is preliminary data.</text>
</comment>
<name>A0A409XAC3_PSICY</name>
<dbReference type="InterPro" id="IPR002292">
    <property type="entry name" value="Orn/put_carbamltrans"/>
</dbReference>
<sequence length="358" mass="40578">MMRPRPPHLMTLADLSPRQINHVISHAHYLKTRTKPWLGPQPPSEFTSNSDGKNSIKKRLPPQSLFSKTIALLFSKRSTRTRLASETSIELLGGRALFLGREDIQMGVNETVRDTTHIISGMCQGIFARVGDHSEIEEIAKWADVPVINALSSLWHPTQILAGLLTLHEYAPAFKPPPPKSTAQENKKESKPTVSKLSELPPLTIAYVGDCANVLHDMLVTYPRLGHKMRVAAPLQYRPPKEVMDRVKELGCDEGIEWFEDPELAVRDANVVVTDTWISMGQEAEKAERLKAFEGYQVTEKLCKGAHPDWKFMHCLPRKPDEVDEELYVYLLQVFYGPRSLAFQEAENRKWTTMALFE</sequence>
<dbReference type="PRINTS" id="PR00100">
    <property type="entry name" value="AOTCASE"/>
</dbReference>
<reference evidence="8 9" key="1">
    <citation type="journal article" date="2018" name="Evol. Lett.">
        <title>Horizontal gene cluster transfer increased hallucinogenic mushroom diversity.</title>
        <authorList>
            <person name="Reynolds H.T."/>
            <person name="Vijayakumar V."/>
            <person name="Gluck-Thaler E."/>
            <person name="Korotkin H.B."/>
            <person name="Matheny P.B."/>
            <person name="Slot J.C."/>
        </authorList>
    </citation>
    <scope>NUCLEOTIDE SEQUENCE [LARGE SCALE GENOMIC DNA]</scope>
    <source>
        <strain evidence="8 9">2631</strain>
    </source>
</reference>
<protein>
    <recommendedName>
        <fullName evidence="2">ornithine carbamoyltransferase</fullName>
        <ecNumber evidence="2">2.1.3.3</ecNumber>
    </recommendedName>
</protein>
<dbReference type="SUPFAM" id="SSF53671">
    <property type="entry name" value="Aspartate/ornithine carbamoyltransferase"/>
    <property type="match status" value="1"/>
</dbReference>
<evidence type="ECO:0000256" key="5">
    <source>
        <dbReference type="SAM" id="MobiDB-lite"/>
    </source>
</evidence>
<evidence type="ECO:0000313" key="8">
    <source>
        <dbReference type="EMBL" id="PPQ87729.1"/>
    </source>
</evidence>
<dbReference type="STRING" id="93625.A0A409XAC3"/>
<dbReference type="GO" id="GO:0019240">
    <property type="term" value="P:citrulline biosynthetic process"/>
    <property type="evidence" value="ECO:0007669"/>
    <property type="project" value="TreeGrafter"/>
</dbReference>
<evidence type="ECO:0000313" key="9">
    <source>
        <dbReference type="Proteomes" id="UP000283269"/>
    </source>
</evidence>
<dbReference type="EMBL" id="NHYD01002223">
    <property type="protein sequence ID" value="PPQ87729.1"/>
    <property type="molecule type" value="Genomic_DNA"/>
</dbReference>
<evidence type="ECO:0000259" key="7">
    <source>
        <dbReference type="Pfam" id="PF02729"/>
    </source>
</evidence>
<gene>
    <name evidence="8" type="ORF">CVT25_014416</name>
</gene>